<feature type="domain" description="GH16" evidence="5">
    <location>
        <begin position="40"/>
        <end position="249"/>
    </location>
</feature>
<feature type="chain" id="PRO_5042070830" evidence="4">
    <location>
        <begin position="19"/>
        <end position="260"/>
    </location>
</feature>
<feature type="signal peptide" evidence="4">
    <location>
        <begin position="1"/>
        <end position="18"/>
    </location>
</feature>
<dbReference type="PANTHER" id="PTHR10963">
    <property type="entry name" value="GLYCOSYL HYDROLASE-RELATED"/>
    <property type="match status" value="1"/>
</dbReference>
<evidence type="ECO:0000256" key="1">
    <source>
        <dbReference type="ARBA" id="ARBA00022729"/>
    </source>
</evidence>
<dbReference type="EMBL" id="JARJLG010000035">
    <property type="protein sequence ID" value="KAJ7765378.1"/>
    <property type="molecule type" value="Genomic_DNA"/>
</dbReference>
<evidence type="ECO:0000313" key="6">
    <source>
        <dbReference type="EMBL" id="KAJ7765378.1"/>
    </source>
</evidence>
<dbReference type="AlphaFoldDB" id="A0AAD7JI96"/>
<comment type="caution">
    <text evidence="6">The sequence shown here is derived from an EMBL/GenBank/DDBJ whole genome shotgun (WGS) entry which is preliminary data.</text>
</comment>
<dbReference type="Pfam" id="PF00722">
    <property type="entry name" value="Glyco_hydro_16"/>
    <property type="match status" value="1"/>
</dbReference>
<proteinExistence type="predicted"/>
<dbReference type="SUPFAM" id="SSF49899">
    <property type="entry name" value="Concanavalin A-like lectins/glucanases"/>
    <property type="match status" value="1"/>
</dbReference>
<dbReference type="InterPro" id="IPR050546">
    <property type="entry name" value="Glycosyl_Hydrlase_16"/>
</dbReference>
<dbReference type="Gene3D" id="2.60.120.200">
    <property type="match status" value="1"/>
</dbReference>
<evidence type="ECO:0000256" key="4">
    <source>
        <dbReference type="SAM" id="SignalP"/>
    </source>
</evidence>
<keyword evidence="1 4" id="KW-0732">Signal</keyword>
<gene>
    <name evidence="6" type="ORF">DFH07DRAFT_810331</name>
</gene>
<sequence>MYITTLLVLILVFGVTLCHTSQDIACSAQCHPFRSTFDASSFNSHFVPISPEGSYALTNNGLEMYLYKPNGRVTTSAGVNDETGEGATINSTCTLCSGSVTYEIQVLPPLCAGVVVAGILIGDWESDDEIDIEILTARPNSWQTNVFVTDPQNPDPQYGVWSSKEEVQSITDFHSYTIDVNPQRINWSLDGEVVRTLARGECNKNGFDRYPTHPMRLQMGIWDASNPAGTAKWAGGPVDWSCVPDGGRITAVVKSVTVQC</sequence>
<accession>A0AAD7JI96</accession>
<reference evidence="6" key="1">
    <citation type="submission" date="2023-03" db="EMBL/GenBank/DDBJ databases">
        <title>Massive genome expansion in bonnet fungi (Mycena s.s.) driven by repeated elements and novel gene families across ecological guilds.</title>
        <authorList>
            <consortium name="Lawrence Berkeley National Laboratory"/>
            <person name="Harder C.B."/>
            <person name="Miyauchi S."/>
            <person name="Viragh M."/>
            <person name="Kuo A."/>
            <person name="Thoen E."/>
            <person name="Andreopoulos B."/>
            <person name="Lu D."/>
            <person name="Skrede I."/>
            <person name="Drula E."/>
            <person name="Henrissat B."/>
            <person name="Morin E."/>
            <person name="Kohler A."/>
            <person name="Barry K."/>
            <person name="LaButti K."/>
            <person name="Morin E."/>
            <person name="Salamov A."/>
            <person name="Lipzen A."/>
            <person name="Mereny Z."/>
            <person name="Hegedus B."/>
            <person name="Baldrian P."/>
            <person name="Stursova M."/>
            <person name="Weitz H."/>
            <person name="Taylor A."/>
            <person name="Grigoriev I.V."/>
            <person name="Nagy L.G."/>
            <person name="Martin F."/>
            <person name="Kauserud H."/>
        </authorList>
    </citation>
    <scope>NUCLEOTIDE SEQUENCE</scope>
    <source>
        <strain evidence="6">CBHHK188m</strain>
    </source>
</reference>
<dbReference type="PANTHER" id="PTHR10963:SF22">
    <property type="entry name" value="GLYCOSIDASE CRH2-RELATED"/>
    <property type="match status" value="1"/>
</dbReference>
<evidence type="ECO:0000313" key="7">
    <source>
        <dbReference type="Proteomes" id="UP001215280"/>
    </source>
</evidence>
<keyword evidence="3" id="KW-0326">Glycosidase</keyword>
<dbReference type="Proteomes" id="UP001215280">
    <property type="component" value="Unassembled WGS sequence"/>
</dbReference>
<evidence type="ECO:0000256" key="2">
    <source>
        <dbReference type="ARBA" id="ARBA00022801"/>
    </source>
</evidence>
<keyword evidence="2 6" id="KW-0378">Hydrolase</keyword>
<dbReference type="PROSITE" id="PS51762">
    <property type="entry name" value="GH16_2"/>
    <property type="match status" value="1"/>
</dbReference>
<dbReference type="GO" id="GO:0005975">
    <property type="term" value="P:carbohydrate metabolic process"/>
    <property type="evidence" value="ECO:0007669"/>
    <property type="project" value="InterPro"/>
</dbReference>
<evidence type="ECO:0000256" key="3">
    <source>
        <dbReference type="ARBA" id="ARBA00023295"/>
    </source>
</evidence>
<organism evidence="6 7">
    <name type="scientific">Mycena maculata</name>
    <dbReference type="NCBI Taxonomy" id="230809"/>
    <lineage>
        <taxon>Eukaryota</taxon>
        <taxon>Fungi</taxon>
        <taxon>Dikarya</taxon>
        <taxon>Basidiomycota</taxon>
        <taxon>Agaricomycotina</taxon>
        <taxon>Agaricomycetes</taxon>
        <taxon>Agaricomycetidae</taxon>
        <taxon>Agaricales</taxon>
        <taxon>Marasmiineae</taxon>
        <taxon>Mycenaceae</taxon>
        <taxon>Mycena</taxon>
    </lineage>
</organism>
<keyword evidence="7" id="KW-1185">Reference proteome</keyword>
<dbReference type="InterPro" id="IPR013320">
    <property type="entry name" value="ConA-like_dom_sf"/>
</dbReference>
<name>A0AAD7JI96_9AGAR</name>
<protein>
    <submittedName>
        <fullName evidence="6">Glycoside hydrolase</fullName>
    </submittedName>
</protein>
<evidence type="ECO:0000259" key="5">
    <source>
        <dbReference type="PROSITE" id="PS51762"/>
    </source>
</evidence>
<dbReference type="InterPro" id="IPR000757">
    <property type="entry name" value="Beta-glucanase-like"/>
</dbReference>
<dbReference type="GO" id="GO:0004553">
    <property type="term" value="F:hydrolase activity, hydrolyzing O-glycosyl compounds"/>
    <property type="evidence" value="ECO:0007669"/>
    <property type="project" value="InterPro"/>
</dbReference>